<dbReference type="Proteomes" id="UP000006671">
    <property type="component" value="Unassembled WGS sequence"/>
</dbReference>
<dbReference type="GeneID" id="8859344"/>
<dbReference type="InterPro" id="IPR007560">
    <property type="entry name" value="Restrct_endonuc_IV_Mrr"/>
</dbReference>
<evidence type="ECO:0000256" key="1">
    <source>
        <dbReference type="ARBA" id="ARBA00004173"/>
    </source>
</evidence>
<dbReference type="Pfam" id="PF04471">
    <property type="entry name" value="Mrr_cat"/>
    <property type="match status" value="1"/>
</dbReference>
<protein>
    <submittedName>
        <fullName evidence="4">Predicted protein</fullName>
    </submittedName>
</protein>
<dbReference type="InterPro" id="IPR011856">
    <property type="entry name" value="tRNA_endonuc-like_dom_sf"/>
</dbReference>
<gene>
    <name evidence="4" type="ORF">NAEGRDRAFT_66035</name>
</gene>
<dbReference type="SUPFAM" id="SSF52980">
    <property type="entry name" value="Restriction endonuclease-like"/>
    <property type="match status" value="1"/>
</dbReference>
<dbReference type="InterPro" id="IPR018828">
    <property type="entry name" value="RRG7"/>
</dbReference>
<evidence type="ECO:0000256" key="2">
    <source>
        <dbReference type="ARBA" id="ARBA00023128"/>
    </source>
</evidence>
<dbReference type="PANTHER" id="PTHR28133">
    <property type="entry name" value="REQUIRED FOR RESPIRATORY GROWTH PROTEIN 7, MITOCHONDRIAL"/>
    <property type="match status" value="1"/>
</dbReference>
<reference evidence="4 5" key="1">
    <citation type="journal article" date="2010" name="Cell">
        <title>The genome of Naegleria gruberi illuminates early eukaryotic versatility.</title>
        <authorList>
            <person name="Fritz-Laylin L.K."/>
            <person name="Prochnik S.E."/>
            <person name="Ginger M.L."/>
            <person name="Dacks J.B."/>
            <person name="Carpenter M.L."/>
            <person name="Field M.C."/>
            <person name="Kuo A."/>
            <person name="Paredez A."/>
            <person name="Chapman J."/>
            <person name="Pham J."/>
            <person name="Shu S."/>
            <person name="Neupane R."/>
            <person name="Cipriano M."/>
            <person name="Mancuso J."/>
            <person name="Tu H."/>
            <person name="Salamov A."/>
            <person name="Lindquist E."/>
            <person name="Shapiro H."/>
            <person name="Lucas S."/>
            <person name="Grigoriev I.V."/>
            <person name="Cande W.Z."/>
            <person name="Fulton C."/>
            <person name="Rokhsar D.S."/>
            <person name="Dawson S.C."/>
        </authorList>
    </citation>
    <scope>NUCLEOTIDE SEQUENCE [LARGE SCALE GENOMIC DNA]</scope>
    <source>
        <strain evidence="4 5">NEG-M</strain>
    </source>
</reference>
<evidence type="ECO:0000313" key="4">
    <source>
        <dbReference type="EMBL" id="EFC46170.1"/>
    </source>
</evidence>
<proteinExistence type="predicted"/>
<dbReference type="GO" id="GO:0005739">
    <property type="term" value="C:mitochondrion"/>
    <property type="evidence" value="ECO:0007669"/>
    <property type="project" value="UniProtKB-SubCell"/>
</dbReference>
<dbReference type="EMBL" id="GG738860">
    <property type="protein sequence ID" value="EFC46170.1"/>
    <property type="molecule type" value="Genomic_DNA"/>
</dbReference>
<dbReference type="OMA" id="HINHAFE"/>
<dbReference type="GO" id="GO:0009307">
    <property type="term" value="P:DNA restriction-modification system"/>
    <property type="evidence" value="ECO:0007669"/>
    <property type="project" value="InterPro"/>
</dbReference>
<dbReference type="KEGG" id="ngr:NAEGRDRAFT_66035"/>
<dbReference type="Gene3D" id="3.40.1350.10">
    <property type="match status" value="1"/>
</dbReference>
<accession>D2VAZ7</accession>
<dbReference type="GO" id="GO:0004519">
    <property type="term" value="F:endonuclease activity"/>
    <property type="evidence" value="ECO:0007669"/>
    <property type="project" value="InterPro"/>
</dbReference>
<evidence type="ECO:0000259" key="3">
    <source>
        <dbReference type="Pfam" id="PF04471"/>
    </source>
</evidence>
<dbReference type="InParanoid" id="D2VAZ7"/>
<dbReference type="GO" id="GO:0003677">
    <property type="term" value="F:DNA binding"/>
    <property type="evidence" value="ECO:0007669"/>
    <property type="project" value="InterPro"/>
</dbReference>
<evidence type="ECO:0000313" key="5">
    <source>
        <dbReference type="Proteomes" id="UP000006671"/>
    </source>
</evidence>
<dbReference type="VEuPathDB" id="AmoebaDB:NAEGRDRAFT_66035"/>
<feature type="domain" description="Restriction endonuclease type IV Mrr" evidence="3">
    <location>
        <begin position="72"/>
        <end position="186"/>
    </location>
</feature>
<dbReference type="GO" id="GO:0006281">
    <property type="term" value="P:DNA repair"/>
    <property type="evidence" value="ECO:0007669"/>
    <property type="project" value="UniProtKB-ARBA"/>
</dbReference>
<comment type="subcellular location">
    <subcellularLocation>
        <location evidence="1">Mitochondrion</location>
    </subcellularLocation>
</comment>
<organism evidence="5">
    <name type="scientific">Naegleria gruberi</name>
    <name type="common">Amoeba</name>
    <dbReference type="NCBI Taxonomy" id="5762"/>
    <lineage>
        <taxon>Eukaryota</taxon>
        <taxon>Discoba</taxon>
        <taxon>Heterolobosea</taxon>
        <taxon>Tetramitia</taxon>
        <taxon>Eutetramitia</taxon>
        <taxon>Vahlkampfiidae</taxon>
        <taxon>Naegleria</taxon>
    </lineage>
</organism>
<dbReference type="OrthoDB" id="20734at2759"/>
<keyword evidence="5" id="KW-1185">Reference proteome</keyword>
<name>D2VAZ7_NAEGR</name>
<dbReference type="AlphaFoldDB" id="D2VAZ7"/>
<dbReference type="InterPro" id="IPR011335">
    <property type="entry name" value="Restrct_endonuc-II-like"/>
</dbReference>
<keyword evidence="2" id="KW-0496">Mitochondrion</keyword>
<dbReference type="RefSeq" id="XP_002678914.1">
    <property type="nucleotide sequence ID" value="XM_002678868.1"/>
</dbReference>
<sequence length="233" mass="26861">MKKLLSQRFFVSRRGKLNCHHSLNSHQFISERFFDGLSLDKRKYSSIFPINLSEDQVNSEEIITSSSSQELGRRFEAQVVEYLSEYDFNLSVTKRSHDQGIDFKGFWNFPFLKQVNPHPIPILGQCKREKDAVGVKYIREFEGVLSHYQLQKSANQNVVGVFVSYSGFSEHAVRQALDSKQPIILVILTTVNEKLLMTYFCMNHMTQKIIPKVTTSIERAVDGDNQIIFSVDN</sequence>
<dbReference type="PANTHER" id="PTHR28133:SF1">
    <property type="entry name" value="REQUIRED FOR RESPIRATORY GROWTH PROTEIN 7, MITOCHONDRIAL"/>
    <property type="match status" value="1"/>
</dbReference>